<dbReference type="Proteomes" id="UP000236291">
    <property type="component" value="Unassembled WGS sequence"/>
</dbReference>
<dbReference type="AlphaFoldDB" id="A0A2K3L4V2"/>
<keyword evidence="1" id="KW-0433">Leucine-rich repeat</keyword>
<evidence type="ECO:0000313" key="4">
    <source>
        <dbReference type="EMBL" id="PNX73571.1"/>
    </source>
</evidence>
<dbReference type="ExpressionAtlas" id="A0A2K3L4V2">
    <property type="expression patterns" value="baseline"/>
</dbReference>
<feature type="domain" description="C-JID" evidence="3">
    <location>
        <begin position="210"/>
        <end position="358"/>
    </location>
</feature>
<evidence type="ECO:0000259" key="3">
    <source>
        <dbReference type="Pfam" id="PF20160"/>
    </source>
</evidence>
<dbReference type="InterPro" id="IPR001611">
    <property type="entry name" value="Leu-rich_rpt"/>
</dbReference>
<evidence type="ECO:0000256" key="2">
    <source>
        <dbReference type="ARBA" id="ARBA00022737"/>
    </source>
</evidence>
<dbReference type="InterPro" id="IPR032675">
    <property type="entry name" value="LRR_dom_sf"/>
</dbReference>
<dbReference type="EMBL" id="ASHM01026232">
    <property type="protein sequence ID" value="PNX73571.1"/>
    <property type="molecule type" value="Genomic_DNA"/>
</dbReference>
<dbReference type="Gene3D" id="3.80.10.10">
    <property type="entry name" value="Ribonuclease Inhibitor"/>
    <property type="match status" value="1"/>
</dbReference>
<name>A0A2K3L4V2_TRIPR</name>
<keyword evidence="2" id="KW-0677">Repeat</keyword>
<evidence type="ECO:0000256" key="1">
    <source>
        <dbReference type="ARBA" id="ARBA00022614"/>
    </source>
</evidence>
<sequence>MENLKVLILDKTAIKELPSSLYRLVGLEELSLQNCAKLKTIPSSLGNLSELLKLHLNYCKSLETFPSSIFKLKLTELHFKGCSMLQTFSEIPNECGRLSSLTELSLPGSSIANLPESMAHLSSLRSLIISDCKLLECVPKLPPNLIQVMAFDCPSIKRLMLNSRSASKESFFKFNLTSSQELDATSLSNIEEEAYIKINDDAYWWVLFCFAGNAVPDWFTHRCQGHSKTIRNDHLSLYEGNRLVGFGLCVVLGRDFPFEFFPNNNGFTYKLKFESDDQRHFRPIMLAVEYDWQGRDRRFTQHHTFLWKFEMDLARIGNRLFGAHTITFEILDKHYRPLCFPSTMTVKECGIFPLYSKENDDDDDDDDDGGIEGACWIMDPSLNKRQK</sequence>
<gene>
    <name evidence="4" type="ORF">L195_g029473</name>
</gene>
<accession>A0A2K3L4V2</accession>
<organism evidence="4 5">
    <name type="scientific">Trifolium pratense</name>
    <name type="common">Red clover</name>
    <dbReference type="NCBI Taxonomy" id="57577"/>
    <lineage>
        <taxon>Eukaryota</taxon>
        <taxon>Viridiplantae</taxon>
        <taxon>Streptophyta</taxon>
        <taxon>Embryophyta</taxon>
        <taxon>Tracheophyta</taxon>
        <taxon>Spermatophyta</taxon>
        <taxon>Magnoliopsida</taxon>
        <taxon>eudicotyledons</taxon>
        <taxon>Gunneridae</taxon>
        <taxon>Pentapetalae</taxon>
        <taxon>rosids</taxon>
        <taxon>fabids</taxon>
        <taxon>Fabales</taxon>
        <taxon>Fabaceae</taxon>
        <taxon>Papilionoideae</taxon>
        <taxon>50 kb inversion clade</taxon>
        <taxon>NPAAA clade</taxon>
        <taxon>Hologalegina</taxon>
        <taxon>IRL clade</taxon>
        <taxon>Trifolieae</taxon>
        <taxon>Trifolium</taxon>
    </lineage>
</organism>
<dbReference type="InterPro" id="IPR045344">
    <property type="entry name" value="C-JID"/>
</dbReference>
<dbReference type="STRING" id="57577.A0A2K3L4V2"/>
<reference evidence="4 5" key="2">
    <citation type="journal article" date="2017" name="Front. Plant Sci.">
        <title>Gene Classification and Mining of Molecular Markers Useful in Red Clover (Trifolium pratense) Breeding.</title>
        <authorList>
            <person name="Istvanek J."/>
            <person name="Dluhosova J."/>
            <person name="Dluhos P."/>
            <person name="Patkova L."/>
            <person name="Nedelnik J."/>
            <person name="Repkova J."/>
        </authorList>
    </citation>
    <scope>NUCLEOTIDE SEQUENCE [LARGE SCALE GENOMIC DNA]</scope>
    <source>
        <strain evidence="5">cv. Tatra</strain>
        <tissue evidence="4">Young leaves</tissue>
    </source>
</reference>
<dbReference type="Pfam" id="PF20160">
    <property type="entry name" value="C-JID"/>
    <property type="match status" value="1"/>
</dbReference>
<proteinExistence type="predicted"/>
<reference evidence="4 5" key="1">
    <citation type="journal article" date="2014" name="Am. J. Bot.">
        <title>Genome assembly and annotation for red clover (Trifolium pratense; Fabaceae).</title>
        <authorList>
            <person name="Istvanek J."/>
            <person name="Jaros M."/>
            <person name="Krenek A."/>
            <person name="Repkova J."/>
        </authorList>
    </citation>
    <scope>NUCLEOTIDE SEQUENCE [LARGE SCALE GENOMIC DNA]</scope>
    <source>
        <strain evidence="5">cv. Tatra</strain>
        <tissue evidence="4">Young leaves</tissue>
    </source>
</reference>
<dbReference type="Pfam" id="PF00560">
    <property type="entry name" value="LRR_1"/>
    <property type="match status" value="1"/>
</dbReference>
<dbReference type="PANTHER" id="PTHR45752:SF195">
    <property type="entry name" value="LEUCINE-RICH REPEAT (LRR) FAMILY PROTEIN-RELATED"/>
    <property type="match status" value="1"/>
</dbReference>
<dbReference type="SUPFAM" id="SSF52047">
    <property type="entry name" value="RNI-like"/>
    <property type="match status" value="1"/>
</dbReference>
<dbReference type="PANTHER" id="PTHR45752">
    <property type="entry name" value="LEUCINE-RICH REPEAT-CONTAINING"/>
    <property type="match status" value="1"/>
</dbReference>
<dbReference type="InterPro" id="IPR050715">
    <property type="entry name" value="LRR-SigEffector_domain"/>
</dbReference>
<protein>
    <submittedName>
        <fullName evidence="4">Disease resistance protein (TIR-NBS-LRR class)</fullName>
    </submittedName>
</protein>
<evidence type="ECO:0000313" key="5">
    <source>
        <dbReference type="Proteomes" id="UP000236291"/>
    </source>
</evidence>
<comment type="caution">
    <text evidence="4">The sequence shown here is derived from an EMBL/GenBank/DDBJ whole genome shotgun (WGS) entry which is preliminary data.</text>
</comment>